<comment type="caution">
    <text evidence="1">The sequence shown here is derived from an EMBL/GenBank/DDBJ whole genome shotgun (WGS) entry which is preliminary data.</text>
</comment>
<dbReference type="Proteomes" id="UP001155241">
    <property type="component" value="Unassembled WGS sequence"/>
</dbReference>
<dbReference type="RefSeq" id="WP_252855755.1">
    <property type="nucleotide sequence ID" value="NZ_JAMXLR010000092.1"/>
</dbReference>
<gene>
    <name evidence="1" type="ORF">NG895_27385</name>
</gene>
<dbReference type="EMBL" id="JAMXLR010000092">
    <property type="protein sequence ID" value="MCO6047645.1"/>
    <property type="molecule type" value="Genomic_DNA"/>
</dbReference>
<protein>
    <submittedName>
        <fullName evidence="1">Uncharacterized protein</fullName>
    </submittedName>
</protein>
<organism evidence="1 2">
    <name type="scientific">Aeoliella straminimaris</name>
    <dbReference type="NCBI Taxonomy" id="2954799"/>
    <lineage>
        <taxon>Bacteria</taxon>
        <taxon>Pseudomonadati</taxon>
        <taxon>Planctomycetota</taxon>
        <taxon>Planctomycetia</taxon>
        <taxon>Pirellulales</taxon>
        <taxon>Lacipirellulaceae</taxon>
        <taxon>Aeoliella</taxon>
    </lineage>
</organism>
<sequence>MVSTETTGRSRRRLQADEANCRVVGPDEYCSLLLGFTRLVRADDPSTGMCGLHDAQTGITYLIDGAKLARHSLQALG</sequence>
<reference evidence="1" key="1">
    <citation type="submission" date="2022-06" db="EMBL/GenBank/DDBJ databases">
        <title>Aeoliella straminimaris, a novel planctomycete from sediments.</title>
        <authorList>
            <person name="Vitorino I.R."/>
            <person name="Lage O.M."/>
        </authorList>
    </citation>
    <scope>NUCLEOTIDE SEQUENCE</scope>
    <source>
        <strain evidence="1">ICT_H6.2</strain>
    </source>
</reference>
<dbReference type="AlphaFoldDB" id="A0A9X2FEL1"/>
<evidence type="ECO:0000313" key="2">
    <source>
        <dbReference type="Proteomes" id="UP001155241"/>
    </source>
</evidence>
<name>A0A9X2FEL1_9BACT</name>
<keyword evidence="2" id="KW-1185">Reference proteome</keyword>
<proteinExistence type="predicted"/>
<accession>A0A9X2FEL1</accession>
<evidence type="ECO:0000313" key="1">
    <source>
        <dbReference type="EMBL" id="MCO6047645.1"/>
    </source>
</evidence>